<dbReference type="SMART" id="SM00448">
    <property type="entry name" value="REC"/>
    <property type="match status" value="1"/>
</dbReference>
<feature type="domain" description="Response regulatory" evidence="6">
    <location>
        <begin position="3"/>
        <end position="118"/>
    </location>
</feature>
<dbReference type="GO" id="GO:0006355">
    <property type="term" value="P:regulation of DNA-templated transcription"/>
    <property type="evidence" value="ECO:0007669"/>
    <property type="project" value="InterPro"/>
</dbReference>
<sequence length="209" mass="23336">MIDILIANNNLIVGEGLKTILQSRLRNRVLGVVDSKQALIKSSKKYFPDLIVIDYSNEKFGVDFIAEIKKIYKNTKILAITNVQPKQTIIKALKTGVDSYLLDDCQKPEILEAIEDTCNGKQFYCGHVIDILSDKDDQKIGCDGISLSDRELEVIRLISEGQTNKEIADTLCLSTHTVNTHRKNIMAKLGIKNTAGIVIYAIKENIINT</sequence>
<keyword evidence="4" id="KW-0597">Phosphoprotein</keyword>
<dbReference type="PANTHER" id="PTHR43214">
    <property type="entry name" value="TWO-COMPONENT RESPONSE REGULATOR"/>
    <property type="match status" value="1"/>
</dbReference>
<dbReference type="Proteomes" id="UP000321721">
    <property type="component" value="Unassembled WGS sequence"/>
</dbReference>
<evidence type="ECO:0000259" key="6">
    <source>
        <dbReference type="PROSITE" id="PS50110"/>
    </source>
</evidence>
<dbReference type="AlphaFoldDB" id="A0A5C6RWP0"/>
<dbReference type="Pfam" id="PF00072">
    <property type="entry name" value="Response_reg"/>
    <property type="match status" value="1"/>
</dbReference>
<dbReference type="PROSITE" id="PS00622">
    <property type="entry name" value="HTH_LUXR_1"/>
    <property type="match status" value="1"/>
</dbReference>
<accession>A0A5C6RWP0</accession>
<keyword evidence="8" id="KW-1185">Reference proteome</keyword>
<reference evidence="7 8" key="1">
    <citation type="submission" date="2019-08" db="EMBL/GenBank/DDBJ databases">
        <title>Genome of Vicingus serpentipes NCIMB 15042.</title>
        <authorList>
            <person name="Bowman J.P."/>
        </authorList>
    </citation>
    <scope>NUCLEOTIDE SEQUENCE [LARGE SCALE GENOMIC DNA]</scope>
    <source>
        <strain evidence="7 8">NCIMB 15042</strain>
    </source>
</reference>
<dbReference type="Pfam" id="PF00196">
    <property type="entry name" value="GerE"/>
    <property type="match status" value="1"/>
</dbReference>
<dbReference type="InterPro" id="IPR000792">
    <property type="entry name" value="Tscrpt_reg_LuxR_C"/>
</dbReference>
<dbReference type="PRINTS" id="PR00038">
    <property type="entry name" value="HTHLUXR"/>
</dbReference>
<evidence type="ECO:0000256" key="2">
    <source>
        <dbReference type="ARBA" id="ARBA00023125"/>
    </source>
</evidence>
<dbReference type="PANTHER" id="PTHR43214:SF41">
    <property type="entry name" value="NITRATE_NITRITE RESPONSE REGULATOR PROTEIN NARP"/>
    <property type="match status" value="1"/>
</dbReference>
<feature type="domain" description="HTH luxR-type" evidence="5">
    <location>
        <begin position="140"/>
        <end position="205"/>
    </location>
</feature>
<proteinExistence type="predicted"/>
<dbReference type="EMBL" id="VOOS01000002">
    <property type="protein sequence ID" value="TXB66020.1"/>
    <property type="molecule type" value="Genomic_DNA"/>
</dbReference>
<gene>
    <name evidence="7" type="ORF">FRY74_05475</name>
</gene>
<evidence type="ECO:0000313" key="8">
    <source>
        <dbReference type="Proteomes" id="UP000321721"/>
    </source>
</evidence>
<evidence type="ECO:0000256" key="1">
    <source>
        <dbReference type="ARBA" id="ARBA00023015"/>
    </source>
</evidence>
<dbReference type="InterPro" id="IPR016032">
    <property type="entry name" value="Sig_transdc_resp-reg_C-effctor"/>
</dbReference>
<dbReference type="CDD" id="cd06170">
    <property type="entry name" value="LuxR_C_like"/>
    <property type="match status" value="1"/>
</dbReference>
<organism evidence="7 8">
    <name type="scientific">Vicingus serpentipes</name>
    <dbReference type="NCBI Taxonomy" id="1926625"/>
    <lineage>
        <taxon>Bacteria</taxon>
        <taxon>Pseudomonadati</taxon>
        <taxon>Bacteroidota</taxon>
        <taxon>Flavobacteriia</taxon>
        <taxon>Flavobacteriales</taxon>
        <taxon>Vicingaceae</taxon>
        <taxon>Vicingus</taxon>
    </lineage>
</organism>
<evidence type="ECO:0000313" key="7">
    <source>
        <dbReference type="EMBL" id="TXB66020.1"/>
    </source>
</evidence>
<dbReference type="RefSeq" id="WP_147099401.1">
    <property type="nucleotide sequence ID" value="NZ_VOOS01000002.1"/>
</dbReference>
<dbReference type="PROSITE" id="PS50043">
    <property type="entry name" value="HTH_LUXR_2"/>
    <property type="match status" value="1"/>
</dbReference>
<name>A0A5C6RWP0_9FLAO</name>
<dbReference type="InterPro" id="IPR011006">
    <property type="entry name" value="CheY-like_superfamily"/>
</dbReference>
<keyword evidence="3" id="KW-0804">Transcription</keyword>
<dbReference type="OrthoDB" id="9797341at2"/>
<feature type="modified residue" description="4-aspartylphosphate" evidence="4">
    <location>
        <position position="54"/>
    </location>
</feature>
<evidence type="ECO:0000256" key="4">
    <source>
        <dbReference type="PROSITE-ProRule" id="PRU00169"/>
    </source>
</evidence>
<dbReference type="GO" id="GO:0000160">
    <property type="term" value="P:phosphorelay signal transduction system"/>
    <property type="evidence" value="ECO:0007669"/>
    <property type="project" value="InterPro"/>
</dbReference>
<dbReference type="InterPro" id="IPR001789">
    <property type="entry name" value="Sig_transdc_resp-reg_receiver"/>
</dbReference>
<keyword evidence="2" id="KW-0238">DNA-binding</keyword>
<keyword evidence="1" id="KW-0805">Transcription regulation</keyword>
<dbReference type="GO" id="GO:0003677">
    <property type="term" value="F:DNA binding"/>
    <property type="evidence" value="ECO:0007669"/>
    <property type="project" value="UniProtKB-KW"/>
</dbReference>
<dbReference type="InterPro" id="IPR039420">
    <property type="entry name" value="WalR-like"/>
</dbReference>
<dbReference type="PROSITE" id="PS50110">
    <property type="entry name" value="RESPONSE_REGULATORY"/>
    <property type="match status" value="1"/>
</dbReference>
<evidence type="ECO:0000256" key="3">
    <source>
        <dbReference type="ARBA" id="ARBA00023163"/>
    </source>
</evidence>
<comment type="caution">
    <text evidence="7">The sequence shown here is derived from an EMBL/GenBank/DDBJ whole genome shotgun (WGS) entry which is preliminary data.</text>
</comment>
<dbReference type="SUPFAM" id="SSF46894">
    <property type="entry name" value="C-terminal effector domain of the bipartite response regulators"/>
    <property type="match status" value="1"/>
</dbReference>
<dbReference type="SMART" id="SM00421">
    <property type="entry name" value="HTH_LUXR"/>
    <property type="match status" value="1"/>
</dbReference>
<dbReference type="SUPFAM" id="SSF52172">
    <property type="entry name" value="CheY-like"/>
    <property type="match status" value="1"/>
</dbReference>
<evidence type="ECO:0000259" key="5">
    <source>
        <dbReference type="PROSITE" id="PS50043"/>
    </source>
</evidence>
<protein>
    <submittedName>
        <fullName evidence="7">Response regulator transcription factor</fullName>
    </submittedName>
</protein>
<dbReference type="Gene3D" id="3.40.50.2300">
    <property type="match status" value="1"/>
</dbReference>